<feature type="signal peptide" evidence="2">
    <location>
        <begin position="1"/>
        <end position="25"/>
    </location>
</feature>
<reference evidence="3 4" key="1">
    <citation type="submission" date="2019-12" db="EMBL/GenBank/DDBJ databases">
        <title>Paraburkholderia acidiphila 7Q-K02 sp. nov and Paraburkholderia acidisoli DHF22 sp. nov., two strains isolated from forest soil.</title>
        <authorList>
            <person name="Gao Z."/>
            <person name="Qiu L."/>
        </authorList>
    </citation>
    <scope>NUCLEOTIDE SEQUENCE [LARGE SCALE GENOMIC DNA]</scope>
    <source>
        <strain evidence="3 4">7Q-K02</strain>
    </source>
</reference>
<sequence length="214" mass="22217">MNNPMECCVKTLQSICLLSILAALAGCASVTTDVAATGALPAAASQSANYRFAPTPAQADAGEMLPYQALLSDGLAQRGFNAGTPEAARYLVSVAWATRPADVKVVDADCGAACTPAGGASLPWFGRPYVHTLTLRFFALPDGGEVYKVSAVKRDRNADAREAVPYLVAGALARLPYAGAPQWRVKLKSPPDAGTTDHAPGMPEVLSVSPVDTQ</sequence>
<dbReference type="RefSeq" id="WP_158759510.1">
    <property type="nucleotide sequence ID" value="NZ_CP046910.1"/>
</dbReference>
<organism evidence="3 4">
    <name type="scientific">Paraburkholderia acidiphila</name>
    <dbReference type="NCBI Taxonomy" id="2571747"/>
    <lineage>
        <taxon>Bacteria</taxon>
        <taxon>Pseudomonadati</taxon>
        <taxon>Pseudomonadota</taxon>
        <taxon>Betaproteobacteria</taxon>
        <taxon>Burkholderiales</taxon>
        <taxon>Burkholderiaceae</taxon>
        <taxon>Paraburkholderia</taxon>
    </lineage>
</organism>
<keyword evidence="2" id="KW-0732">Signal</keyword>
<accession>A0A7Z2G7D1</accession>
<protein>
    <submittedName>
        <fullName evidence="3">DUF4136 domain-containing protein</fullName>
    </submittedName>
</protein>
<proteinExistence type="predicted"/>
<feature type="region of interest" description="Disordered" evidence="1">
    <location>
        <begin position="188"/>
        <end position="214"/>
    </location>
</feature>
<name>A0A7Z2G7D1_9BURK</name>
<dbReference type="OrthoDB" id="9026125at2"/>
<dbReference type="EMBL" id="CP046910">
    <property type="protein sequence ID" value="QGZ56553.1"/>
    <property type="molecule type" value="Genomic_DNA"/>
</dbReference>
<dbReference type="AlphaFoldDB" id="A0A7Z2G7D1"/>
<evidence type="ECO:0000313" key="3">
    <source>
        <dbReference type="EMBL" id="QGZ56553.1"/>
    </source>
</evidence>
<keyword evidence="4" id="KW-1185">Reference proteome</keyword>
<dbReference type="Proteomes" id="UP000434209">
    <property type="component" value="Chromosome 2"/>
</dbReference>
<dbReference type="KEGG" id="pacp:FAZ97_16385"/>
<evidence type="ECO:0000313" key="4">
    <source>
        <dbReference type="Proteomes" id="UP000434209"/>
    </source>
</evidence>
<feature type="chain" id="PRO_5031526469" evidence="2">
    <location>
        <begin position="26"/>
        <end position="214"/>
    </location>
</feature>
<evidence type="ECO:0000256" key="1">
    <source>
        <dbReference type="SAM" id="MobiDB-lite"/>
    </source>
</evidence>
<evidence type="ECO:0000256" key="2">
    <source>
        <dbReference type="SAM" id="SignalP"/>
    </source>
</evidence>
<gene>
    <name evidence="3" type="ORF">FAZ97_16385</name>
</gene>